<dbReference type="STRING" id="455432.AWN90_32860"/>
<name>A0A164MK42_9NOCA</name>
<protein>
    <submittedName>
        <fullName evidence="1">Uncharacterized protein</fullName>
    </submittedName>
</protein>
<sequence>MSGADFVRDTVGHIDLGVWPALSAEQLAGSPEMVRGFPARDAAARALRYARLRGRIPYDKIGFRWLAATPVKGYVPLQTFAQARRDSERERRRTSPADLDLMLTQTRKLRHRPLAIPDGRLKFTIQNDLINLTQVAEPGRPDDGLMWSFPLGAPPKELLDLADDRDEPLLLTQHSPQNVPRVFWLPLPALIDAGRFGRMQEITADLVPHTAPGNYYCFISHRWLTPTLPDPDGRQARLIAWQLVAALCEAVYVAHERGLHTPRRISTFGNVPLGPFGSDLAEALIVNVLRPGLDASSLTALHSEILALQRETADRGVLAGHADADLGRLRTLVAEHPRLRRLLDRVFVWYDYSCLPQQPRTPLEQQAFEQDLRETEIHQFLGRTAILLDDADDYLTRAWCTLEAVIADTAGSFDILVGADRPTVSAGRTEHHLTTLLADRPHVIWRALLDTELFGIQTPAECLRRLELSATNETDLPAIYDGLRRLGMPKKVHIDESEVLTGTFPLPLTDRGHTVLVPTSSDTQERRVVGTASLDWAAATLLDDRRERDSRTPSFVAMKGAGRCHVAVIGSCEGEAMMIADWVLTHTPGLAEVAGAGVRSLSWLATDVAPVGHFADGVLRTAMVDAPLWVLVAADTRFTRCPITISLTNSIVAAALPYVAVALDIRRDNVTRHAPVQGAGSVVTRRVDAKRAEAAEWRGGLFRVHLFDELRRTLPGESP</sequence>
<organism evidence="1 2">
    <name type="scientific">Nocardia terpenica</name>
    <dbReference type="NCBI Taxonomy" id="455432"/>
    <lineage>
        <taxon>Bacteria</taxon>
        <taxon>Bacillati</taxon>
        <taxon>Actinomycetota</taxon>
        <taxon>Actinomycetes</taxon>
        <taxon>Mycobacteriales</taxon>
        <taxon>Nocardiaceae</taxon>
        <taxon>Nocardia</taxon>
    </lineage>
</organism>
<dbReference type="OrthoDB" id="4577788at2"/>
<evidence type="ECO:0000313" key="2">
    <source>
        <dbReference type="Proteomes" id="UP000076512"/>
    </source>
</evidence>
<keyword evidence="2" id="KW-1185">Reference proteome</keyword>
<proteinExistence type="predicted"/>
<dbReference type="AlphaFoldDB" id="A0A164MK42"/>
<dbReference type="RefSeq" id="WP_067590764.1">
    <property type="nucleotide sequence ID" value="NZ_JABMCZ010000001.1"/>
</dbReference>
<dbReference type="EMBL" id="LWGR01000007">
    <property type="protein sequence ID" value="KZM73429.1"/>
    <property type="molecule type" value="Genomic_DNA"/>
</dbReference>
<gene>
    <name evidence="1" type="ORF">AWN90_32860</name>
</gene>
<comment type="caution">
    <text evidence="1">The sequence shown here is derived from an EMBL/GenBank/DDBJ whole genome shotgun (WGS) entry which is preliminary data.</text>
</comment>
<accession>A0A164MK42</accession>
<evidence type="ECO:0000313" key="1">
    <source>
        <dbReference type="EMBL" id="KZM73429.1"/>
    </source>
</evidence>
<dbReference type="Proteomes" id="UP000076512">
    <property type="component" value="Unassembled WGS sequence"/>
</dbReference>
<reference evidence="1 2" key="1">
    <citation type="submission" date="2016-04" db="EMBL/GenBank/DDBJ databases">
        <authorList>
            <person name="Evans L.H."/>
            <person name="Alamgir A."/>
            <person name="Owens N."/>
            <person name="Weber N.D."/>
            <person name="Virtaneva K."/>
            <person name="Barbian K."/>
            <person name="Babar A."/>
            <person name="Rosenke K."/>
        </authorList>
    </citation>
    <scope>NUCLEOTIDE SEQUENCE [LARGE SCALE GENOMIC DNA]</scope>
    <source>
        <strain evidence="1 2">IFM 0406</strain>
    </source>
</reference>